<dbReference type="InterPro" id="IPR000577">
    <property type="entry name" value="Carb_kinase_FGGY"/>
</dbReference>
<evidence type="ECO:0000256" key="1">
    <source>
        <dbReference type="ARBA" id="ARBA00009156"/>
    </source>
</evidence>
<comment type="similarity">
    <text evidence="1">Belongs to the FGGY kinase family.</text>
</comment>
<evidence type="ECO:0000259" key="4">
    <source>
        <dbReference type="Pfam" id="PF00370"/>
    </source>
</evidence>
<dbReference type="SUPFAM" id="SSF53067">
    <property type="entry name" value="Actin-like ATPase domain"/>
    <property type="match status" value="2"/>
</dbReference>
<keyword evidence="2" id="KW-0808">Transferase</keyword>
<dbReference type="RefSeq" id="WP_262435217.1">
    <property type="nucleotide sequence ID" value="NZ_JACRTF010000001.1"/>
</dbReference>
<dbReference type="GO" id="GO:0016301">
    <property type="term" value="F:kinase activity"/>
    <property type="evidence" value="ECO:0007669"/>
    <property type="project" value="UniProtKB-KW"/>
</dbReference>
<comment type="caution">
    <text evidence="5">The sequence shown here is derived from an EMBL/GenBank/DDBJ whole genome shotgun (WGS) entry which is preliminary data.</text>
</comment>
<dbReference type="PANTHER" id="PTHR43095">
    <property type="entry name" value="SUGAR KINASE"/>
    <property type="match status" value="1"/>
</dbReference>
<dbReference type="InterPro" id="IPR050406">
    <property type="entry name" value="FGGY_Carb_Kinase"/>
</dbReference>
<feature type="domain" description="Carbohydrate kinase FGGY N-terminal" evidence="4">
    <location>
        <begin position="3"/>
        <end position="232"/>
    </location>
</feature>
<protein>
    <recommendedName>
        <fullName evidence="4">Carbohydrate kinase FGGY N-terminal domain-containing protein</fullName>
    </recommendedName>
</protein>
<keyword evidence="6" id="KW-1185">Reference proteome</keyword>
<evidence type="ECO:0000256" key="3">
    <source>
        <dbReference type="ARBA" id="ARBA00022777"/>
    </source>
</evidence>
<keyword evidence="3" id="KW-0418">Kinase</keyword>
<dbReference type="Pfam" id="PF00370">
    <property type="entry name" value="FGGY_N"/>
    <property type="match status" value="1"/>
</dbReference>
<dbReference type="EMBL" id="JACRTF010000001">
    <property type="protein sequence ID" value="MBC8594115.1"/>
    <property type="molecule type" value="Genomic_DNA"/>
</dbReference>
<name>A0A926F945_9BACT</name>
<evidence type="ECO:0000256" key="2">
    <source>
        <dbReference type="ARBA" id="ARBA00022679"/>
    </source>
</evidence>
<evidence type="ECO:0000313" key="6">
    <source>
        <dbReference type="Proteomes" id="UP000651085"/>
    </source>
</evidence>
<gene>
    <name evidence="5" type="ORF">H8744_12825</name>
</gene>
<dbReference type="PANTHER" id="PTHR43095:SF2">
    <property type="entry name" value="GLUCONOKINASE"/>
    <property type="match status" value="1"/>
</dbReference>
<dbReference type="Gene3D" id="3.30.420.40">
    <property type="match status" value="2"/>
</dbReference>
<dbReference type="GO" id="GO:0005975">
    <property type="term" value="P:carbohydrate metabolic process"/>
    <property type="evidence" value="ECO:0007669"/>
    <property type="project" value="InterPro"/>
</dbReference>
<accession>A0A926F945</accession>
<reference evidence="5" key="1">
    <citation type="submission" date="2020-08" db="EMBL/GenBank/DDBJ databases">
        <title>Genome public.</title>
        <authorList>
            <person name="Liu C."/>
            <person name="Sun Q."/>
        </authorList>
    </citation>
    <scope>NUCLEOTIDE SEQUENCE</scope>
    <source>
        <strain evidence="5">N12</strain>
    </source>
</reference>
<dbReference type="AlphaFoldDB" id="A0A926F945"/>
<dbReference type="CDD" id="cd07777">
    <property type="entry name" value="ASKHA_NBD_FGGY_SHK"/>
    <property type="match status" value="1"/>
</dbReference>
<evidence type="ECO:0000313" key="5">
    <source>
        <dbReference type="EMBL" id="MBC8594115.1"/>
    </source>
</evidence>
<proteinExistence type="inferred from homology"/>
<organism evidence="5 6">
    <name type="scientific">Jilunia laotingensis</name>
    <dbReference type="NCBI Taxonomy" id="2763675"/>
    <lineage>
        <taxon>Bacteria</taxon>
        <taxon>Pseudomonadati</taxon>
        <taxon>Bacteroidota</taxon>
        <taxon>Bacteroidia</taxon>
        <taxon>Bacteroidales</taxon>
        <taxon>Bacteroidaceae</taxon>
        <taxon>Jilunia</taxon>
    </lineage>
</organism>
<sequence>MSFLGIDIGTSSICGAVYNTSHRNITSVTKDNNTNINSPNIWEKTQDATAIVNIVLELLQEIRSQYPDIKGIGLSGQMHGMLYVDAEGRAVSPLYTWQDARGSLPYKEGLSYAAYLTERTGLPLSTGFGLVTHFYNQENGLVPQRAAKLCTVMDYVAMTLTQRKTPLIDCSNAASLGFFDKERLLFDEQALNSVGIDTSILPEVRKDVALVGYCKSIPVYTAIGDNQASFLGSVRSIEHSIHLTVGTSSQLSIYSDTYVDVPPLDTRPLPGGGYILVGAALCGGYSFNLLKNFFSDTVKFFTKQVLEDKDLYKMMVSIPYKEDSSEELRVETLFGGTRQYPEKRGKITHISLSNYTPENLILAFLKGISQELYDFHHLLPLSVRKDKTILVGSGNGIRKNPLLCKILEERFKRPLYVSEYQEEAALGACICSMVGEKYIDSFADFESERCGLETEKVS</sequence>
<dbReference type="PIRSF" id="PIRSF000538">
    <property type="entry name" value="GlpK"/>
    <property type="match status" value="1"/>
</dbReference>
<dbReference type="Proteomes" id="UP000651085">
    <property type="component" value="Unassembled WGS sequence"/>
</dbReference>
<dbReference type="InterPro" id="IPR018484">
    <property type="entry name" value="FGGY_N"/>
</dbReference>
<dbReference type="InterPro" id="IPR043129">
    <property type="entry name" value="ATPase_NBD"/>
</dbReference>